<dbReference type="Gramene" id="PSR96275">
    <property type="protein sequence ID" value="PSR96275"/>
    <property type="gene ID" value="CEY00_Acc26324"/>
</dbReference>
<dbReference type="CDD" id="cd04369">
    <property type="entry name" value="Bromodomain"/>
    <property type="match status" value="1"/>
</dbReference>
<evidence type="ECO:0000256" key="3">
    <source>
        <dbReference type="SAM" id="MobiDB-lite"/>
    </source>
</evidence>
<sequence>MSQIVKGKKKGRPSKADLARRAAAAAAETPESDGGGRIRRRNGRYNFDIDDLIDEEDEENERRREKKLKLLLKDGSESAPSRTRRVMHAPAASGSSSEHGDGDNPSKKRKIYGDDDVEGEINGGDENEIENEGDEVNRRKAGSKVAEVAYSVPETPSDPQQGLSFPDKKLLDLILDKLQKKDTYGVYAEPVDPEELPDYHDVIEHPMDFATVRKKLRNGSYSTLEQFESDVFLICSNAMQYNAPDTIYYKHAHTIEELAKKKFQMLRIDTEHCEKELKSEQKPRSNSLGKKQIKTPMSRTMHEPFGSDFLSGATLAMAGLFRGGLNAIQASGFDRLANMDGPVVGNTSLVANCLDKADDLQGRGLLSRFGRKPVVHDENRRATYNISNQPLVGSESIFTTFEGEIKQLVTVGLHADHSYARSLARFSATLGAVAWNVASRRIEQALPPGFKFGHGWVGEYEPLSTPVLMLENCYLKEPKSLSNSNTRKDDKTLNTTVPVQDNLITFPNLEGRSSLFGAAETKTTASLSVSAIVPTKDQSISGANLQGKQPFFSGGNKPTTTANANYQQQIPQSRNNNSGKVAVKRGELNFPPMSAGQNTNSFVAGKKISNGLDVPASRLAENISGNRELLQSAPVKQPENHGGIAGGLPNGKVASNNLDRNRTIASSSDNNPNQMVMASTYFPHGQEQGLRDPVQLMRLLAENAQKQQKPLNHPPADNPSVMPSVPSSRIFDSNNAASTAAQTRMSIGAEGSKAAAENTNTHKNQNSVDSLYNPIREVHPQVPQFRGDSPVSGIHFQPVKNSFPLQGFAVPPVRVGNEAPFQNRPMYFPQSLPADVSRFQIQTPWQGLNPHRQPRHKQESLPPDLNIGVQSSGSPVRQSSGVLVDSQQPDLALQL</sequence>
<dbReference type="Gene3D" id="1.20.920.10">
    <property type="entry name" value="Bromodomain-like"/>
    <property type="match status" value="1"/>
</dbReference>
<evidence type="ECO:0000259" key="4">
    <source>
        <dbReference type="PROSITE" id="PS50014"/>
    </source>
</evidence>
<name>A0A2R6PT77_ACTCC</name>
<dbReference type="PRINTS" id="PR00503">
    <property type="entry name" value="BROMODOMAIN"/>
</dbReference>
<feature type="region of interest" description="Disordered" evidence="3">
    <location>
        <begin position="846"/>
        <end position="895"/>
    </location>
</feature>
<dbReference type="PANTHER" id="PTHR22881:SF42">
    <property type="entry name" value="DNA-BINDING BROMODOMAIN-CONTAINING PROTEIN"/>
    <property type="match status" value="1"/>
</dbReference>
<reference evidence="5 6" key="1">
    <citation type="submission" date="2017-07" db="EMBL/GenBank/DDBJ databases">
        <title>An improved, manually edited Actinidia chinensis var. chinensis (kiwifruit) genome highlights the challenges associated with draft genomes and gene prediction in plants.</title>
        <authorList>
            <person name="Pilkington S."/>
            <person name="Crowhurst R."/>
            <person name="Hilario E."/>
            <person name="Nardozza S."/>
            <person name="Fraser L."/>
            <person name="Peng Y."/>
            <person name="Gunaseelan K."/>
            <person name="Simpson R."/>
            <person name="Tahir J."/>
            <person name="Deroles S."/>
            <person name="Templeton K."/>
            <person name="Luo Z."/>
            <person name="Davy M."/>
            <person name="Cheng C."/>
            <person name="Mcneilage M."/>
            <person name="Scaglione D."/>
            <person name="Liu Y."/>
            <person name="Zhang Q."/>
            <person name="Datson P."/>
            <person name="De Silva N."/>
            <person name="Gardiner S."/>
            <person name="Bassett H."/>
            <person name="Chagne D."/>
            <person name="Mccallum J."/>
            <person name="Dzierzon H."/>
            <person name="Deng C."/>
            <person name="Wang Y.-Y."/>
            <person name="Barron N."/>
            <person name="Manako K."/>
            <person name="Bowen J."/>
            <person name="Foster T."/>
            <person name="Erridge Z."/>
            <person name="Tiffin H."/>
            <person name="Waite C."/>
            <person name="Davies K."/>
            <person name="Grierson E."/>
            <person name="Laing W."/>
            <person name="Kirk R."/>
            <person name="Chen X."/>
            <person name="Wood M."/>
            <person name="Montefiori M."/>
            <person name="Brummell D."/>
            <person name="Schwinn K."/>
            <person name="Catanach A."/>
            <person name="Fullerton C."/>
            <person name="Li D."/>
            <person name="Meiyalaghan S."/>
            <person name="Nieuwenhuizen N."/>
            <person name="Read N."/>
            <person name="Prakash R."/>
            <person name="Hunter D."/>
            <person name="Zhang H."/>
            <person name="Mckenzie M."/>
            <person name="Knabel M."/>
            <person name="Harris A."/>
            <person name="Allan A."/>
            <person name="Chen A."/>
            <person name="Janssen B."/>
            <person name="Plunkett B."/>
            <person name="Dwamena C."/>
            <person name="Voogd C."/>
            <person name="Leif D."/>
            <person name="Lafferty D."/>
            <person name="Souleyre E."/>
            <person name="Varkonyi-Gasic E."/>
            <person name="Gambi F."/>
            <person name="Hanley J."/>
            <person name="Yao J.-L."/>
            <person name="Cheung J."/>
            <person name="David K."/>
            <person name="Warren B."/>
            <person name="Marsh K."/>
            <person name="Snowden K."/>
            <person name="Lin-Wang K."/>
            <person name="Brian L."/>
            <person name="Martinez-Sanchez M."/>
            <person name="Wang M."/>
            <person name="Ileperuma N."/>
            <person name="Macnee N."/>
            <person name="Campin R."/>
            <person name="Mcatee P."/>
            <person name="Drummond R."/>
            <person name="Espley R."/>
            <person name="Ireland H."/>
            <person name="Wu R."/>
            <person name="Atkinson R."/>
            <person name="Karunairetnam S."/>
            <person name="Bulley S."/>
            <person name="Chunkath S."/>
            <person name="Hanley Z."/>
            <person name="Storey R."/>
            <person name="Thrimawithana A."/>
            <person name="Thomson S."/>
            <person name="David C."/>
            <person name="Testolin R."/>
        </authorList>
    </citation>
    <scope>NUCLEOTIDE SEQUENCE [LARGE SCALE GENOMIC DNA]</scope>
    <source>
        <strain evidence="6">cv. Red5</strain>
        <tissue evidence="5">Young leaf</tissue>
    </source>
</reference>
<feature type="region of interest" description="Disordered" evidence="3">
    <location>
        <begin position="636"/>
        <end position="656"/>
    </location>
</feature>
<dbReference type="InParanoid" id="A0A2R6PT77"/>
<protein>
    <submittedName>
        <fullName evidence="5">Bromodomain-containing protein</fullName>
    </submittedName>
</protein>
<dbReference type="Pfam" id="PF00439">
    <property type="entry name" value="Bromodomain"/>
    <property type="match status" value="1"/>
</dbReference>
<dbReference type="EMBL" id="NKQK01000023">
    <property type="protein sequence ID" value="PSR96275.1"/>
    <property type="molecule type" value="Genomic_DNA"/>
</dbReference>
<feature type="compositionally biased region" description="Acidic residues" evidence="3">
    <location>
        <begin position="114"/>
        <end position="134"/>
    </location>
</feature>
<feature type="region of interest" description="Disordered" evidence="3">
    <location>
        <begin position="1"/>
        <end position="142"/>
    </location>
</feature>
<organism evidence="5 6">
    <name type="scientific">Actinidia chinensis var. chinensis</name>
    <name type="common">Chinese soft-hair kiwi</name>
    <dbReference type="NCBI Taxonomy" id="1590841"/>
    <lineage>
        <taxon>Eukaryota</taxon>
        <taxon>Viridiplantae</taxon>
        <taxon>Streptophyta</taxon>
        <taxon>Embryophyta</taxon>
        <taxon>Tracheophyta</taxon>
        <taxon>Spermatophyta</taxon>
        <taxon>Magnoliopsida</taxon>
        <taxon>eudicotyledons</taxon>
        <taxon>Gunneridae</taxon>
        <taxon>Pentapetalae</taxon>
        <taxon>asterids</taxon>
        <taxon>Ericales</taxon>
        <taxon>Actinidiaceae</taxon>
        <taxon>Actinidia</taxon>
    </lineage>
</organism>
<comment type="caution">
    <text evidence="5">The sequence shown here is derived from an EMBL/GenBank/DDBJ whole genome shotgun (WGS) entry which is preliminary data.</text>
</comment>
<keyword evidence="6" id="KW-1185">Reference proteome</keyword>
<evidence type="ECO:0000256" key="2">
    <source>
        <dbReference type="PROSITE-ProRule" id="PRU00035"/>
    </source>
</evidence>
<dbReference type="Proteomes" id="UP000241394">
    <property type="component" value="Chromosome LG23"/>
</dbReference>
<dbReference type="OrthoDB" id="21449at2759"/>
<evidence type="ECO:0000313" key="5">
    <source>
        <dbReference type="EMBL" id="PSR96275.1"/>
    </source>
</evidence>
<dbReference type="PROSITE" id="PS50014">
    <property type="entry name" value="BROMODOMAIN_2"/>
    <property type="match status" value="1"/>
</dbReference>
<dbReference type="InterPro" id="IPR001487">
    <property type="entry name" value="Bromodomain"/>
</dbReference>
<dbReference type="PROSITE" id="PS00633">
    <property type="entry name" value="BROMODOMAIN_1"/>
    <property type="match status" value="1"/>
</dbReference>
<dbReference type="PANTHER" id="PTHR22881">
    <property type="entry name" value="BROMODOMAIN CONTAINING PROTEIN"/>
    <property type="match status" value="1"/>
</dbReference>
<keyword evidence="1 2" id="KW-0103">Bromodomain</keyword>
<reference evidence="6" key="2">
    <citation type="journal article" date="2018" name="BMC Genomics">
        <title>A manually annotated Actinidia chinensis var. chinensis (kiwifruit) genome highlights the challenges associated with draft genomes and gene prediction in plants.</title>
        <authorList>
            <person name="Pilkington S.M."/>
            <person name="Crowhurst R."/>
            <person name="Hilario E."/>
            <person name="Nardozza S."/>
            <person name="Fraser L."/>
            <person name="Peng Y."/>
            <person name="Gunaseelan K."/>
            <person name="Simpson R."/>
            <person name="Tahir J."/>
            <person name="Deroles S.C."/>
            <person name="Templeton K."/>
            <person name="Luo Z."/>
            <person name="Davy M."/>
            <person name="Cheng C."/>
            <person name="McNeilage M."/>
            <person name="Scaglione D."/>
            <person name="Liu Y."/>
            <person name="Zhang Q."/>
            <person name="Datson P."/>
            <person name="De Silva N."/>
            <person name="Gardiner S.E."/>
            <person name="Bassett H."/>
            <person name="Chagne D."/>
            <person name="McCallum J."/>
            <person name="Dzierzon H."/>
            <person name="Deng C."/>
            <person name="Wang Y.Y."/>
            <person name="Barron L."/>
            <person name="Manako K."/>
            <person name="Bowen J."/>
            <person name="Foster T.M."/>
            <person name="Erridge Z.A."/>
            <person name="Tiffin H."/>
            <person name="Waite C.N."/>
            <person name="Davies K.M."/>
            <person name="Grierson E.P."/>
            <person name="Laing W.A."/>
            <person name="Kirk R."/>
            <person name="Chen X."/>
            <person name="Wood M."/>
            <person name="Montefiori M."/>
            <person name="Brummell D.A."/>
            <person name="Schwinn K.E."/>
            <person name="Catanach A."/>
            <person name="Fullerton C."/>
            <person name="Li D."/>
            <person name="Meiyalaghan S."/>
            <person name="Nieuwenhuizen N."/>
            <person name="Read N."/>
            <person name="Prakash R."/>
            <person name="Hunter D."/>
            <person name="Zhang H."/>
            <person name="McKenzie M."/>
            <person name="Knabel M."/>
            <person name="Harris A."/>
            <person name="Allan A.C."/>
            <person name="Gleave A."/>
            <person name="Chen A."/>
            <person name="Janssen B.J."/>
            <person name="Plunkett B."/>
            <person name="Ampomah-Dwamena C."/>
            <person name="Voogd C."/>
            <person name="Leif D."/>
            <person name="Lafferty D."/>
            <person name="Souleyre E.J.F."/>
            <person name="Varkonyi-Gasic E."/>
            <person name="Gambi F."/>
            <person name="Hanley J."/>
            <person name="Yao J.L."/>
            <person name="Cheung J."/>
            <person name="David K.M."/>
            <person name="Warren B."/>
            <person name="Marsh K."/>
            <person name="Snowden K.C."/>
            <person name="Lin-Wang K."/>
            <person name="Brian L."/>
            <person name="Martinez-Sanchez M."/>
            <person name="Wang M."/>
            <person name="Ileperuma N."/>
            <person name="Macnee N."/>
            <person name="Campin R."/>
            <person name="McAtee P."/>
            <person name="Drummond R.S.M."/>
            <person name="Espley R.V."/>
            <person name="Ireland H.S."/>
            <person name="Wu R."/>
            <person name="Atkinson R.G."/>
            <person name="Karunairetnam S."/>
            <person name="Bulley S."/>
            <person name="Chunkath S."/>
            <person name="Hanley Z."/>
            <person name="Storey R."/>
            <person name="Thrimawithana A.H."/>
            <person name="Thomson S."/>
            <person name="David C."/>
            <person name="Testolin R."/>
            <person name="Huang H."/>
            <person name="Hellens R.P."/>
            <person name="Schaffer R.J."/>
        </authorList>
    </citation>
    <scope>NUCLEOTIDE SEQUENCE [LARGE SCALE GENOMIC DNA]</scope>
    <source>
        <strain evidence="6">cv. Red5</strain>
    </source>
</reference>
<evidence type="ECO:0000256" key="1">
    <source>
        <dbReference type="ARBA" id="ARBA00023117"/>
    </source>
</evidence>
<feature type="domain" description="Bromo" evidence="4">
    <location>
        <begin position="179"/>
        <end position="249"/>
    </location>
</feature>
<feature type="compositionally biased region" description="Polar residues" evidence="3">
    <location>
        <begin position="868"/>
        <end position="889"/>
    </location>
</feature>
<dbReference type="SUPFAM" id="SSF47370">
    <property type="entry name" value="Bromodomain"/>
    <property type="match status" value="1"/>
</dbReference>
<evidence type="ECO:0000313" key="6">
    <source>
        <dbReference type="Proteomes" id="UP000241394"/>
    </source>
</evidence>
<dbReference type="STRING" id="1590841.A0A2R6PT77"/>
<dbReference type="InterPro" id="IPR018359">
    <property type="entry name" value="Bromodomain_CS"/>
</dbReference>
<gene>
    <name evidence="5" type="ORF">CEY00_Acc26324</name>
</gene>
<dbReference type="AlphaFoldDB" id="A0A2R6PT77"/>
<feature type="compositionally biased region" description="Acidic residues" evidence="3">
    <location>
        <begin position="48"/>
        <end position="59"/>
    </location>
</feature>
<dbReference type="FunCoup" id="A0A2R6PT77">
    <property type="interactions" value="2872"/>
</dbReference>
<feature type="compositionally biased region" description="Basic residues" evidence="3">
    <location>
        <begin position="1"/>
        <end position="13"/>
    </location>
</feature>
<proteinExistence type="predicted"/>
<dbReference type="SMART" id="SM00297">
    <property type="entry name" value="BROMO"/>
    <property type="match status" value="1"/>
</dbReference>
<accession>A0A2R6PT77</accession>
<dbReference type="InterPro" id="IPR051831">
    <property type="entry name" value="Bromodomain_contain_prot"/>
</dbReference>
<dbReference type="InterPro" id="IPR036427">
    <property type="entry name" value="Bromodomain-like_sf"/>
</dbReference>
<dbReference type="OMA" id="RIKMQIT"/>